<dbReference type="RefSeq" id="WP_011946890.1">
    <property type="nucleotide sequence ID" value="NZ_BAZA01000012.1"/>
</dbReference>
<protein>
    <submittedName>
        <fullName evidence="2">Dot/Icm secretion system substrate</fullName>
    </submittedName>
    <submittedName>
        <fullName evidence="1">Type IV secretion protein Dot</fullName>
    </submittedName>
</protein>
<accession>A0A378K716</accession>
<dbReference type="AlphaFoldDB" id="A0A378K716"/>
<evidence type="ECO:0000313" key="3">
    <source>
        <dbReference type="Proteomes" id="UP000254631"/>
    </source>
</evidence>
<dbReference type="Proteomes" id="UP001071279">
    <property type="component" value="Unassembled WGS sequence"/>
</dbReference>
<evidence type="ECO:0000313" key="2">
    <source>
        <dbReference type="EMBL" id="STX80150.1"/>
    </source>
</evidence>
<organism evidence="2 3">
    <name type="scientific">Legionella pneumophila</name>
    <dbReference type="NCBI Taxonomy" id="446"/>
    <lineage>
        <taxon>Bacteria</taxon>
        <taxon>Pseudomonadati</taxon>
        <taxon>Pseudomonadota</taxon>
        <taxon>Gammaproteobacteria</taxon>
        <taxon>Legionellales</taxon>
        <taxon>Legionellaceae</taxon>
        <taxon>Legionella</taxon>
    </lineage>
</organism>
<evidence type="ECO:0000313" key="1">
    <source>
        <dbReference type="EMBL" id="MCZ4720021.1"/>
    </source>
</evidence>
<dbReference type="Proteomes" id="UP000254631">
    <property type="component" value="Unassembled WGS sequence"/>
</dbReference>
<gene>
    <name evidence="2" type="primary">pieF</name>
    <name evidence="2" type="ORF">NCTC12000_02158</name>
    <name evidence="1" type="ORF">O6C86_12465</name>
</gene>
<dbReference type="OMA" id="TVCTQAI"/>
<dbReference type="EMBL" id="JAPXIC010000080">
    <property type="protein sequence ID" value="MCZ4720021.1"/>
    <property type="molecule type" value="Genomic_DNA"/>
</dbReference>
<sequence length="126" mass="14257">MKRLIICNDNKLTVCAQLISYGDTFINRYTPVFSFTKVSDQEFTIELAKIGEAFYTIPSELSSSQEKAAHLITLLTRAEESQVTDMHKILNSFVSGKITSGSMFNFENDGSFKRDPEEAYNLINKI</sequence>
<name>A0A378K716_LEGPN</name>
<reference evidence="2 3" key="1">
    <citation type="submission" date="2018-06" db="EMBL/GenBank/DDBJ databases">
        <authorList>
            <consortium name="Pathogen Informatics"/>
            <person name="Doyle S."/>
        </authorList>
    </citation>
    <scope>NUCLEOTIDE SEQUENCE [LARGE SCALE GENOMIC DNA]</scope>
    <source>
        <strain evidence="2 3">NCTC12000</strain>
    </source>
</reference>
<dbReference type="EMBL" id="UGOL01000001">
    <property type="protein sequence ID" value="STX80150.1"/>
    <property type="molecule type" value="Genomic_DNA"/>
</dbReference>
<reference evidence="1" key="2">
    <citation type="submission" date="2022-12" db="EMBL/GenBank/DDBJ databases">
        <title>Comparative genomics of Legionella pneumophila isolates from the West Bank and Germany support molecular epidemiology of Legionnaires disease.</title>
        <authorList>
            <person name="Zayed A.R."/>
            <person name="Bitar D.M."/>
            <person name="Steinert M."/>
            <person name="Lueck C."/>
            <person name="Brettar I."/>
            <person name="Hoefle M.G."/>
            <person name="Bunk B."/>
        </authorList>
    </citation>
    <scope>NUCLEOTIDE SEQUENCE</scope>
    <source>
        <strain evidence="1">H23</strain>
    </source>
</reference>
<proteinExistence type="predicted"/>